<evidence type="ECO:0000256" key="7">
    <source>
        <dbReference type="ARBA" id="ARBA00022960"/>
    </source>
</evidence>
<name>A0A081PWZ2_STRMT</name>
<evidence type="ECO:0000256" key="6">
    <source>
        <dbReference type="ARBA" id="ARBA00022737"/>
    </source>
</evidence>
<feature type="transmembrane region" description="Helical" evidence="15">
    <location>
        <begin position="25"/>
        <end position="48"/>
    </location>
</feature>
<dbReference type="CDD" id="cd06576">
    <property type="entry name" value="PASTA_Pbp2x-like_1"/>
    <property type="match status" value="1"/>
</dbReference>
<dbReference type="Gene3D" id="3.30.70.2110">
    <property type="match status" value="1"/>
</dbReference>
<sequence length="750" mass="82256">MKWTEKITRFAIRNRKSPAENRRIVGKYISLLAVVLFAIFLVNFAVIIGSGSKFGADLVKEAKKVHQTTRTVPAKRGTIYDRNGVPIAEDATSYNVYAVIDKKYKSATGKILYVEDSQFNKVAEVFHKYLDMDEAYVKEQLAQPNLTQVSFGAKGNGITYANMMAIKKELKEASVEGIDFTTSPNRSYPNGQFASSFIGLAQLHENEDGSKSLLGTSGLESSLNTILAGTDGIITYEKDRLGNIVPGTEQISQKTVNGKDVYTTLSSPLQSFMETQMNAFLEKVKGKYMTATLVSAKTGEILATTQRPTFDADTKEGITKDFVWRDILYQSNYEPGSTMKVMTLAASIDNNTFPGGEFFNSSELKIADATIRDWDVNEGLTGGGMMTFSQGFAHSSNIGMTLLEQKMGDATWLDYLNRFKFGVPTRFGLTDEYAGQLPADNIVNIAQSSFGQGISVTQTQMIRAFTAIANDGVMLEPKFITALYDPNDQSVRKSQKEIVGNPVSKDAASQTRTHMVLVGTDPRYGTMYNHSTGKATVNVPGQNVALKSGTAEIADEKNGGYLVGSTNNIFSVVAMNPAENPDFILYVTVQQPEHYSGIQLGEFANPILERASAMKESLNLQSPAKNLDQVTTESSYAMPSIKDISPGELAEALRRNIVQPIVVGTGTKIKESSVEEGKNLAPNQQVLLLSDKVEEIPDMYGWKKETAETFAKWLDIELEFEGSGSVVQKQDVRTNTAIKNIKKIKLTLGD</sequence>
<evidence type="ECO:0000256" key="10">
    <source>
        <dbReference type="ARBA" id="ARBA00023136"/>
    </source>
</evidence>
<gene>
    <name evidence="17" type="primary">pbp2X</name>
    <name evidence="17" type="ORF">SK629_1845</name>
</gene>
<evidence type="ECO:0000256" key="13">
    <source>
        <dbReference type="ARBA" id="ARBA00023316"/>
    </source>
</evidence>
<evidence type="ECO:0000256" key="15">
    <source>
        <dbReference type="SAM" id="Phobius"/>
    </source>
</evidence>
<keyword evidence="3" id="KW-1003">Cell membrane</keyword>
<keyword evidence="13" id="KW-0961">Cell wall biogenesis/degradation</keyword>
<evidence type="ECO:0000256" key="14">
    <source>
        <dbReference type="ARBA" id="ARBA00055980"/>
    </source>
</evidence>
<dbReference type="PROSITE" id="PS51178">
    <property type="entry name" value="PASTA"/>
    <property type="match status" value="2"/>
</dbReference>
<dbReference type="Pfam" id="PF03793">
    <property type="entry name" value="PASTA"/>
    <property type="match status" value="2"/>
</dbReference>
<evidence type="ECO:0000256" key="8">
    <source>
        <dbReference type="ARBA" id="ARBA00022984"/>
    </source>
</evidence>
<dbReference type="InterPro" id="IPR012338">
    <property type="entry name" value="Beta-lactam/transpept-like"/>
</dbReference>
<dbReference type="GO" id="GO:0009252">
    <property type="term" value="P:peptidoglycan biosynthetic process"/>
    <property type="evidence" value="ECO:0007669"/>
    <property type="project" value="UniProtKB-KW"/>
</dbReference>
<dbReference type="Pfam" id="PF03717">
    <property type="entry name" value="PBP_dimer"/>
    <property type="match status" value="1"/>
</dbReference>
<dbReference type="GO" id="GO:0051301">
    <property type="term" value="P:cell division"/>
    <property type="evidence" value="ECO:0007669"/>
    <property type="project" value="UniProtKB-KW"/>
</dbReference>
<dbReference type="InterPro" id="IPR005543">
    <property type="entry name" value="PASTA_dom"/>
</dbReference>
<organism evidence="17 18">
    <name type="scientific">Streptococcus mitis</name>
    <dbReference type="NCBI Taxonomy" id="28037"/>
    <lineage>
        <taxon>Bacteria</taxon>
        <taxon>Bacillati</taxon>
        <taxon>Bacillota</taxon>
        <taxon>Bacilli</taxon>
        <taxon>Lactobacillales</taxon>
        <taxon>Streptococcaceae</taxon>
        <taxon>Streptococcus</taxon>
        <taxon>Streptococcus mitis group</taxon>
    </lineage>
</organism>
<keyword evidence="8" id="KW-0573">Peptidoglycan synthesis</keyword>
<feature type="domain" description="PASTA" evidence="16">
    <location>
        <begin position="632"/>
        <end position="691"/>
    </location>
</feature>
<dbReference type="Pfam" id="PF00905">
    <property type="entry name" value="Transpeptidase"/>
    <property type="match status" value="1"/>
</dbReference>
<keyword evidence="10 15" id="KW-0472">Membrane</keyword>
<dbReference type="Gene3D" id="3.40.710.10">
    <property type="entry name" value="DD-peptidase/beta-lactamase superfamily"/>
    <property type="match status" value="1"/>
</dbReference>
<dbReference type="InterPro" id="IPR053467">
    <property type="entry name" value="PbpX"/>
</dbReference>
<keyword evidence="4" id="KW-0132">Cell division</keyword>
<dbReference type="SUPFAM" id="SSF56601">
    <property type="entry name" value="beta-lactamase/transpeptidase-like"/>
    <property type="match status" value="1"/>
</dbReference>
<evidence type="ECO:0000256" key="2">
    <source>
        <dbReference type="ARBA" id="ARBA00007171"/>
    </source>
</evidence>
<keyword evidence="6" id="KW-0677">Repeat</keyword>
<dbReference type="InterPro" id="IPR050515">
    <property type="entry name" value="Beta-lactam/transpept"/>
</dbReference>
<dbReference type="OrthoDB" id="9804124at2"/>
<keyword evidence="5 15" id="KW-0812">Transmembrane</keyword>
<dbReference type="PATRIC" id="fig|28037.95.peg.1773"/>
<dbReference type="EMBL" id="JPFU01000013">
    <property type="protein sequence ID" value="KEQ35215.1"/>
    <property type="molecule type" value="Genomic_DNA"/>
</dbReference>
<evidence type="ECO:0000313" key="18">
    <source>
        <dbReference type="Proteomes" id="UP000028090"/>
    </source>
</evidence>
<reference evidence="17 18" key="1">
    <citation type="submission" date="2014-05" db="EMBL/GenBank/DDBJ databases">
        <authorList>
            <person name="Daugherty S.C."/>
            <person name="Tallon L.J."/>
            <person name="Sadzewicz L."/>
            <person name="Kilian M."/>
            <person name="Tettelin H."/>
        </authorList>
    </citation>
    <scope>NUCLEOTIDE SEQUENCE [LARGE SCALE GENOMIC DNA]</scope>
    <source>
        <strain evidence="17 18">SK629</strain>
    </source>
</reference>
<dbReference type="GO" id="GO:0071555">
    <property type="term" value="P:cell wall organization"/>
    <property type="evidence" value="ECO:0007669"/>
    <property type="project" value="UniProtKB-KW"/>
</dbReference>
<dbReference type="SMART" id="SM00740">
    <property type="entry name" value="PASTA"/>
    <property type="match status" value="1"/>
</dbReference>
<dbReference type="PANTHER" id="PTHR30627:SF26">
    <property type="entry name" value="PENICILLIN-BINDING PROTEIN 2B"/>
    <property type="match status" value="1"/>
</dbReference>
<evidence type="ECO:0000256" key="5">
    <source>
        <dbReference type="ARBA" id="ARBA00022692"/>
    </source>
</evidence>
<comment type="function">
    <text evidence="14">A transpeptidase that forms peptide cross-links between adjacent glycan strands in cell wall peptidoglycan (PG). Part of the divisome machinery that synthesizes the septal cross wall. Beta-lactams inactivate the PBPs by acylating an essential serine residue in the active site of these proteins.</text>
</comment>
<dbReference type="PANTHER" id="PTHR30627">
    <property type="entry name" value="PEPTIDOGLYCAN D,D-TRANSPEPTIDASE"/>
    <property type="match status" value="1"/>
</dbReference>
<evidence type="ECO:0000256" key="12">
    <source>
        <dbReference type="ARBA" id="ARBA00023306"/>
    </source>
</evidence>
<evidence type="ECO:0000313" key="17">
    <source>
        <dbReference type="EMBL" id="KEQ35215.1"/>
    </source>
</evidence>
<keyword evidence="7" id="KW-0133">Cell shape</keyword>
<proteinExistence type="inferred from homology"/>
<dbReference type="Proteomes" id="UP000028090">
    <property type="component" value="Unassembled WGS sequence"/>
</dbReference>
<keyword evidence="11" id="KW-0046">Antibiotic resistance</keyword>
<dbReference type="GO" id="GO:0005886">
    <property type="term" value="C:plasma membrane"/>
    <property type="evidence" value="ECO:0007669"/>
    <property type="project" value="UniProtKB-SubCell"/>
</dbReference>
<evidence type="ECO:0000256" key="11">
    <source>
        <dbReference type="ARBA" id="ARBA00023251"/>
    </source>
</evidence>
<dbReference type="GO" id="GO:0008360">
    <property type="term" value="P:regulation of cell shape"/>
    <property type="evidence" value="ECO:0007669"/>
    <property type="project" value="UniProtKB-KW"/>
</dbReference>
<keyword evidence="12" id="KW-0131">Cell cycle</keyword>
<dbReference type="Gene3D" id="2.20.70.70">
    <property type="match status" value="2"/>
</dbReference>
<evidence type="ECO:0000256" key="9">
    <source>
        <dbReference type="ARBA" id="ARBA00022989"/>
    </source>
</evidence>
<comment type="subcellular location">
    <subcellularLocation>
        <location evidence="1">Cell membrane</location>
        <topology evidence="1">Single-pass membrane protein</topology>
    </subcellularLocation>
</comment>
<evidence type="ECO:0000259" key="16">
    <source>
        <dbReference type="PROSITE" id="PS51178"/>
    </source>
</evidence>
<dbReference type="GO" id="GO:0046677">
    <property type="term" value="P:response to antibiotic"/>
    <property type="evidence" value="ECO:0007669"/>
    <property type="project" value="UniProtKB-KW"/>
</dbReference>
<keyword evidence="9 15" id="KW-1133">Transmembrane helix</keyword>
<dbReference type="CDD" id="cd06573">
    <property type="entry name" value="PASTA"/>
    <property type="match status" value="1"/>
</dbReference>
<dbReference type="Gene3D" id="3.90.1310.10">
    <property type="entry name" value="Penicillin-binding protein 2a (Domain 2)"/>
    <property type="match status" value="1"/>
</dbReference>
<dbReference type="RefSeq" id="WP_042901547.1">
    <property type="nucleotide sequence ID" value="NZ_JPFU01000013.1"/>
</dbReference>
<evidence type="ECO:0000256" key="3">
    <source>
        <dbReference type="ARBA" id="ARBA00022475"/>
    </source>
</evidence>
<dbReference type="InterPro" id="IPR005311">
    <property type="entry name" value="PBP_dimer"/>
</dbReference>
<comment type="caution">
    <text evidence="17">The sequence shown here is derived from an EMBL/GenBank/DDBJ whole genome shotgun (WGS) entry which is preliminary data.</text>
</comment>
<dbReference type="InterPro" id="IPR036138">
    <property type="entry name" value="PBP_dimer_sf"/>
</dbReference>
<dbReference type="NCBIfam" id="NF038271">
    <property type="entry name" value="strep_PBP2X"/>
    <property type="match status" value="1"/>
</dbReference>
<dbReference type="SUPFAM" id="SSF54184">
    <property type="entry name" value="Penicillin-binding protein 2x (pbp-2x), c-terminal domain"/>
    <property type="match status" value="2"/>
</dbReference>
<dbReference type="FunFam" id="3.40.710.10:FF:000095">
    <property type="entry name" value="Penicillin-binding protein 2x"/>
    <property type="match status" value="1"/>
</dbReference>
<feature type="domain" description="PASTA" evidence="16">
    <location>
        <begin position="692"/>
        <end position="750"/>
    </location>
</feature>
<dbReference type="AlphaFoldDB" id="A0A081PWZ2"/>
<dbReference type="SUPFAM" id="SSF56519">
    <property type="entry name" value="Penicillin binding protein dimerisation domain"/>
    <property type="match status" value="1"/>
</dbReference>
<dbReference type="InterPro" id="IPR001460">
    <property type="entry name" value="PCN-bd_Tpept"/>
</dbReference>
<protein>
    <submittedName>
        <fullName evidence="17">Low-affinity penicillin-binding protein 2X</fullName>
    </submittedName>
</protein>
<accession>A0A081PWZ2</accession>
<evidence type="ECO:0000256" key="4">
    <source>
        <dbReference type="ARBA" id="ARBA00022618"/>
    </source>
</evidence>
<dbReference type="GO" id="GO:0008658">
    <property type="term" value="F:penicillin binding"/>
    <property type="evidence" value="ECO:0007669"/>
    <property type="project" value="InterPro"/>
</dbReference>
<evidence type="ECO:0000256" key="1">
    <source>
        <dbReference type="ARBA" id="ARBA00004162"/>
    </source>
</evidence>
<comment type="similarity">
    <text evidence="2">Belongs to the transpeptidase family.</text>
</comment>